<proteinExistence type="predicted"/>
<protein>
    <submittedName>
        <fullName evidence="2">Crp/Fnr family transcriptional regulator</fullName>
    </submittedName>
</protein>
<dbReference type="EMBL" id="JAHVHU010000017">
    <property type="protein sequence ID" value="MBY5959684.1"/>
    <property type="molecule type" value="Genomic_DNA"/>
</dbReference>
<evidence type="ECO:0000313" key="3">
    <source>
        <dbReference type="Proteomes" id="UP000753961"/>
    </source>
</evidence>
<gene>
    <name evidence="2" type="ORF">KUV50_16135</name>
</gene>
<dbReference type="AlphaFoldDB" id="A0A953LE87"/>
<dbReference type="InterPro" id="IPR000595">
    <property type="entry name" value="cNMP-bd_dom"/>
</dbReference>
<evidence type="ECO:0000313" key="2">
    <source>
        <dbReference type="EMBL" id="MBY5959684.1"/>
    </source>
</evidence>
<organism evidence="2 3">
    <name type="scientific">Membranihabitans marinus</name>
    <dbReference type="NCBI Taxonomy" id="1227546"/>
    <lineage>
        <taxon>Bacteria</taxon>
        <taxon>Pseudomonadati</taxon>
        <taxon>Bacteroidota</taxon>
        <taxon>Saprospiria</taxon>
        <taxon>Saprospirales</taxon>
        <taxon>Saprospiraceae</taxon>
        <taxon>Membranihabitans</taxon>
    </lineage>
</organism>
<dbReference type="Pfam" id="PF00027">
    <property type="entry name" value="cNMP_binding"/>
    <property type="match status" value="1"/>
</dbReference>
<dbReference type="SMART" id="SM00100">
    <property type="entry name" value="cNMP"/>
    <property type="match status" value="1"/>
</dbReference>
<dbReference type="InterPro" id="IPR018490">
    <property type="entry name" value="cNMP-bd_dom_sf"/>
</dbReference>
<dbReference type="CDD" id="cd00038">
    <property type="entry name" value="CAP_ED"/>
    <property type="match status" value="1"/>
</dbReference>
<dbReference type="SUPFAM" id="SSF51206">
    <property type="entry name" value="cAMP-binding domain-like"/>
    <property type="match status" value="1"/>
</dbReference>
<feature type="domain" description="Cyclic nucleotide-binding" evidence="1">
    <location>
        <begin position="13"/>
        <end position="113"/>
    </location>
</feature>
<dbReference type="Gene3D" id="2.60.120.10">
    <property type="entry name" value="Jelly Rolls"/>
    <property type="match status" value="1"/>
</dbReference>
<dbReference type="PROSITE" id="PS50042">
    <property type="entry name" value="CNMP_BINDING_3"/>
    <property type="match status" value="1"/>
</dbReference>
<accession>A0A953LE87</accession>
<reference evidence="2" key="1">
    <citation type="submission" date="2021-06" db="EMBL/GenBank/DDBJ databases">
        <title>44 bacteria genomes isolated from Dapeng, Shenzhen.</title>
        <authorList>
            <person name="Zheng W."/>
            <person name="Yu S."/>
            <person name="Huang Y."/>
        </authorList>
    </citation>
    <scope>NUCLEOTIDE SEQUENCE</scope>
    <source>
        <strain evidence="2">DP5N28-2</strain>
    </source>
</reference>
<name>A0A953LE87_9BACT</name>
<dbReference type="RefSeq" id="WP_222581222.1">
    <property type="nucleotide sequence ID" value="NZ_JAHVHU010000017.1"/>
</dbReference>
<dbReference type="Proteomes" id="UP000753961">
    <property type="component" value="Unassembled WGS sequence"/>
</dbReference>
<dbReference type="InterPro" id="IPR014710">
    <property type="entry name" value="RmlC-like_jellyroll"/>
</dbReference>
<evidence type="ECO:0000259" key="1">
    <source>
        <dbReference type="PROSITE" id="PS50042"/>
    </source>
</evidence>
<comment type="caution">
    <text evidence="2">The sequence shown here is derived from an EMBL/GenBank/DDBJ whole genome shotgun (WGS) entry which is preliminary data.</text>
</comment>
<sequence>MEVFQTIYQHHLLTESDLVTVAAAHQKISFSRHHHFLEAGQIAHNYYVMESGLARTYVMDSDGNEMTTGFIREGEILIEAASLFQRTPTVEYLQTLTDGVAWKMEYDTFQQLFHDIEGVREWGRNWMISQWFDLKRRTNAMITNSAKDRYLALMKENPEVLRLAPLKQIASYLGITDSSLSRIRREVTNS</sequence>
<keyword evidence="3" id="KW-1185">Reference proteome</keyword>